<accession>A0A0B7MPQ5</accession>
<dbReference type="AlphaFoldDB" id="A0A0B7MPQ5"/>
<name>A0A0B7MPQ5_9FIRM</name>
<proteinExistence type="predicted"/>
<gene>
    <name evidence="1" type="ORF">SSCH_700001</name>
</gene>
<dbReference type="RefSeq" id="WP_044665844.1">
    <property type="nucleotide sequence ID" value="NZ_CDRZ01000270.1"/>
</dbReference>
<dbReference type="OrthoDB" id="9788616at2"/>
<evidence type="ECO:0000313" key="1">
    <source>
        <dbReference type="EMBL" id="CEO90016.1"/>
    </source>
</evidence>
<dbReference type="Proteomes" id="UP000046155">
    <property type="component" value="Unassembled WGS sequence"/>
</dbReference>
<protein>
    <recommendedName>
        <fullName evidence="3">Transposase</fullName>
    </recommendedName>
</protein>
<sequence length="217" mass="26243">MIVLKDDSLPSVWEEVNGLMRLDTKRENYYERIWQGRQQTFRWVNDIDYEYGYRRAKILKIHVVICKESWEEIELVTCRGVTKTTRYAWISSDPIKKTNIHARSNLIARKRWLQENTILKEKDQGYHYEHIFSHNWNAMKGYHYLMHIGRMLNEMVLHSVCLTEHAKKVGFRRLIEKFRKNMIYNSLDTKRIRKLMKSPGQLRLVQDDDWKIRPTAA</sequence>
<evidence type="ECO:0000313" key="2">
    <source>
        <dbReference type="Proteomes" id="UP000046155"/>
    </source>
</evidence>
<organism evidence="1 2">
    <name type="scientific">Syntrophaceticus schinkii</name>
    <dbReference type="NCBI Taxonomy" id="499207"/>
    <lineage>
        <taxon>Bacteria</taxon>
        <taxon>Bacillati</taxon>
        <taxon>Bacillota</taxon>
        <taxon>Clostridia</taxon>
        <taxon>Thermoanaerobacterales</taxon>
        <taxon>Thermoanaerobacterales Family III. Incertae Sedis</taxon>
        <taxon>Syntrophaceticus</taxon>
    </lineage>
</organism>
<dbReference type="EMBL" id="CDRZ01000270">
    <property type="protein sequence ID" value="CEO90016.1"/>
    <property type="molecule type" value="Genomic_DNA"/>
</dbReference>
<reference evidence="2" key="1">
    <citation type="submission" date="2015-01" db="EMBL/GenBank/DDBJ databases">
        <authorList>
            <person name="Manzoor Shahid"/>
            <person name="Zubair Saima"/>
        </authorList>
    </citation>
    <scope>NUCLEOTIDE SEQUENCE [LARGE SCALE GENOMIC DNA]</scope>
    <source>
        <strain evidence="2">Sp3</strain>
    </source>
</reference>
<keyword evidence="2" id="KW-1185">Reference proteome</keyword>
<evidence type="ECO:0008006" key="3">
    <source>
        <dbReference type="Google" id="ProtNLM"/>
    </source>
</evidence>